<reference evidence="2 3" key="1">
    <citation type="journal article" date="2017" name="Nat. Commun.">
        <title>Genome assembly with in vitro proximity ligation data and whole-genome triplication in lettuce.</title>
        <authorList>
            <person name="Reyes-Chin-Wo S."/>
            <person name="Wang Z."/>
            <person name="Yang X."/>
            <person name="Kozik A."/>
            <person name="Arikit S."/>
            <person name="Song C."/>
            <person name="Xia L."/>
            <person name="Froenicke L."/>
            <person name="Lavelle D.O."/>
            <person name="Truco M.J."/>
            <person name="Xia R."/>
            <person name="Zhu S."/>
            <person name="Xu C."/>
            <person name="Xu H."/>
            <person name="Xu X."/>
            <person name="Cox K."/>
            <person name="Korf I."/>
            <person name="Meyers B.C."/>
            <person name="Michelmore R.W."/>
        </authorList>
    </citation>
    <scope>NUCLEOTIDE SEQUENCE [LARGE SCALE GENOMIC DNA]</scope>
    <source>
        <strain evidence="3">cv. Salinas</strain>
        <tissue evidence="2">Seedlings</tissue>
    </source>
</reference>
<gene>
    <name evidence="2" type="ORF">LSAT_V11C600329480</name>
</gene>
<dbReference type="AlphaFoldDB" id="A0A9R1X8C0"/>
<keyword evidence="3" id="KW-1185">Reference proteome</keyword>
<comment type="caution">
    <text evidence="2">The sequence shown here is derived from an EMBL/GenBank/DDBJ whole genome shotgun (WGS) entry which is preliminary data.</text>
</comment>
<evidence type="ECO:0000313" key="2">
    <source>
        <dbReference type="EMBL" id="KAJ0201274.1"/>
    </source>
</evidence>
<sequence>MIWSLEPSRMDIVASFRRFINETILPKTSARAWHWNNPVPGKVNILAWQVFHRRLLTRVNINNIGIRYLTTFPLCNIDEESESHLLTECSISQEVCHSVQNWWIPWKLSGTSLSLGGAVLSINQYTTPDGHGGGKWNDSVEVQCYY</sequence>
<proteinExistence type="predicted"/>
<protein>
    <recommendedName>
        <fullName evidence="1">Reverse transcriptase zinc-binding domain-containing protein</fullName>
    </recommendedName>
</protein>
<dbReference type="EMBL" id="NBSK02000006">
    <property type="protein sequence ID" value="KAJ0201274.1"/>
    <property type="molecule type" value="Genomic_DNA"/>
</dbReference>
<evidence type="ECO:0000313" key="3">
    <source>
        <dbReference type="Proteomes" id="UP000235145"/>
    </source>
</evidence>
<accession>A0A9R1X8C0</accession>
<dbReference type="Pfam" id="PF13966">
    <property type="entry name" value="zf-RVT"/>
    <property type="match status" value="1"/>
</dbReference>
<name>A0A9R1X8C0_LACSA</name>
<evidence type="ECO:0000259" key="1">
    <source>
        <dbReference type="Pfam" id="PF13966"/>
    </source>
</evidence>
<feature type="domain" description="Reverse transcriptase zinc-binding" evidence="1">
    <location>
        <begin position="26"/>
        <end position="95"/>
    </location>
</feature>
<dbReference type="Proteomes" id="UP000235145">
    <property type="component" value="Unassembled WGS sequence"/>
</dbReference>
<dbReference type="InterPro" id="IPR026960">
    <property type="entry name" value="RVT-Znf"/>
</dbReference>
<organism evidence="2 3">
    <name type="scientific">Lactuca sativa</name>
    <name type="common">Garden lettuce</name>
    <dbReference type="NCBI Taxonomy" id="4236"/>
    <lineage>
        <taxon>Eukaryota</taxon>
        <taxon>Viridiplantae</taxon>
        <taxon>Streptophyta</taxon>
        <taxon>Embryophyta</taxon>
        <taxon>Tracheophyta</taxon>
        <taxon>Spermatophyta</taxon>
        <taxon>Magnoliopsida</taxon>
        <taxon>eudicotyledons</taxon>
        <taxon>Gunneridae</taxon>
        <taxon>Pentapetalae</taxon>
        <taxon>asterids</taxon>
        <taxon>campanulids</taxon>
        <taxon>Asterales</taxon>
        <taxon>Asteraceae</taxon>
        <taxon>Cichorioideae</taxon>
        <taxon>Cichorieae</taxon>
        <taxon>Lactucinae</taxon>
        <taxon>Lactuca</taxon>
    </lineage>
</organism>